<dbReference type="HAMAP" id="MF_02070">
    <property type="entry name" value="TagA_TarA"/>
    <property type="match status" value="1"/>
</dbReference>
<reference evidence="7 8" key="1">
    <citation type="journal article" date="2024" name="Pathogens">
        <title>Staphylococcus hsinchuensis sp. nov., Isolated from Soymilk.</title>
        <authorList>
            <person name="Wang Y.T."/>
            <person name="Lin Y.C."/>
            <person name="Hsieh Y.H."/>
            <person name="Lin Y.T."/>
            <person name="Hamada M."/>
            <person name="Chen C.C."/>
            <person name="Liou J.S."/>
            <person name="Lee A.Y."/>
            <person name="Zhang W.L."/>
            <person name="Chen Y.T."/>
            <person name="Huang C.H."/>
        </authorList>
    </citation>
    <scope>NUCLEOTIDE SEQUENCE [LARGE SCALE GENOMIC DNA]</scope>
    <source>
        <strain evidence="7 8">H164</strain>
    </source>
</reference>
<keyword evidence="5 6" id="KW-0961">Cell wall biogenesis/degradation</keyword>
<gene>
    <name evidence="7" type="primary">tarA</name>
    <name evidence="7" type="ORF">QQM35_04875</name>
</gene>
<keyword evidence="4 6" id="KW-0777">Teichoic acid biosynthesis</keyword>
<name>A0ABZ3EF12_9STAP</name>
<keyword evidence="8" id="KW-1185">Reference proteome</keyword>
<comment type="catalytic activity">
    <reaction evidence="6">
        <text>UDP-N-acetyl-alpha-D-mannosamine + N-acetyl-alpha-D-glucosaminyl-di-trans,octa-cis-undecaprenyl diphosphate = N-acetyl-beta-D-mannosaminyl-(1-&gt;4)-N-acetyl-alpha-D-glucosaminyl di-trans,octa-cis-undecaprenyl diphosphate + UDP + H(+)</text>
        <dbReference type="Rhea" id="RHEA:16053"/>
        <dbReference type="ChEBI" id="CHEBI:15378"/>
        <dbReference type="ChEBI" id="CHEBI:58223"/>
        <dbReference type="ChEBI" id="CHEBI:62959"/>
        <dbReference type="ChEBI" id="CHEBI:68623"/>
        <dbReference type="ChEBI" id="CHEBI:132210"/>
        <dbReference type="EC" id="2.4.1.187"/>
    </reaction>
</comment>
<accession>A0ABZ3EF12</accession>
<dbReference type="EMBL" id="CP128355">
    <property type="protein sequence ID" value="XAF71430.1"/>
    <property type="molecule type" value="Genomic_DNA"/>
</dbReference>
<dbReference type="NCBIfam" id="TIGR00696">
    <property type="entry name" value="wecG_tagA_cpsF"/>
    <property type="match status" value="1"/>
</dbReference>
<dbReference type="EC" id="2.4.1.187" evidence="6"/>
<comment type="pathway">
    <text evidence="1">Cell wall biogenesis; poly(ribitol phosphate) teichoic acid biosynthesis.</text>
</comment>
<dbReference type="PANTHER" id="PTHR34136">
    <property type="match status" value="1"/>
</dbReference>
<dbReference type="InterPro" id="IPR053391">
    <property type="entry name" value="TAB_Glycosyltransferase"/>
</dbReference>
<evidence type="ECO:0000256" key="4">
    <source>
        <dbReference type="ARBA" id="ARBA00022944"/>
    </source>
</evidence>
<comment type="pathway">
    <text evidence="6">Cell wall biogenesis; teichoic acid biosynthesis.</text>
</comment>
<proteinExistence type="inferred from homology"/>
<organism evidence="7 8">
    <name type="scientific">Staphylococcus hsinchuensis</name>
    <dbReference type="NCBI Taxonomy" id="3051183"/>
    <lineage>
        <taxon>Bacteria</taxon>
        <taxon>Bacillati</taxon>
        <taxon>Bacillota</taxon>
        <taxon>Bacilli</taxon>
        <taxon>Bacillales</taxon>
        <taxon>Staphylococcaceae</taxon>
        <taxon>Staphylococcus</taxon>
    </lineage>
</organism>
<evidence type="ECO:0000313" key="8">
    <source>
        <dbReference type="Proteomes" id="UP001436297"/>
    </source>
</evidence>
<dbReference type="NCBIfam" id="NF041710">
    <property type="entry name" value="UDPacetylman_taseTarA"/>
    <property type="match status" value="1"/>
</dbReference>
<comment type="function">
    <text evidence="6">Catalyzes the conversion of GlcNAc-PP-undecaprenol into ManNAc-GlcNAc-PP-undecaprenol, the first committed lipid intermediate in the de novo synthesis of teichoic acid.</text>
</comment>
<dbReference type="CDD" id="cd06533">
    <property type="entry name" value="Glyco_transf_WecG_TagA"/>
    <property type="match status" value="1"/>
</dbReference>
<evidence type="ECO:0000256" key="5">
    <source>
        <dbReference type="ARBA" id="ARBA00023316"/>
    </source>
</evidence>
<evidence type="ECO:0000256" key="2">
    <source>
        <dbReference type="ARBA" id="ARBA00022676"/>
    </source>
</evidence>
<dbReference type="InterPro" id="IPR004629">
    <property type="entry name" value="WecG_TagA_CpsF"/>
</dbReference>
<evidence type="ECO:0000256" key="6">
    <source>
        <dbReference type="HAMAP-Rule" id="MF_02070"/>
    </source>
</evidence>
<comment type="similarity">
    <text evidence="6">Belongs to the glycosyltransferase 26 family. TagA/TarA subfamily.</text>
</comment>
<dbReference type="GO" id="GO:0047244">
    <property type="term" value="F:N-acetylglucosaminyldiphosphoundecaprenol N-acetyl-beta-D-mannosaminyltransferase activity"/>
    <property type="evidence" value="ECO:0007669"/>
    <property type="project" value="UniProtKB-EC"/>
</dbReference>
<protein>
    <recommendedName>
        <fullName evidence="6">N-acetylglucosaminyldiphosphoundecaprenol N-acetyl-beta-D-mannosaminyltransferase</fullName>
        <ecNumber evidence="6">2.4.1.187</ecNumber>
    </recommendedName>
    <alternativeName>
        <fullName evidence="6">N-acetylmannosaminyltransferase</fullName>
    </alternativeName>
    <alternativeName>
        <fullName evidence="6">UDP-N-acetylmannosamine transferase</fullName>
    </alternativeName>
    <alternativeName>
        <fullName evidence="6">UDP-N-acetylmannosamine:N-acetylglucosaminyl pyrophosphorylundecaprenol N-acetylmannosaminyltransferase</fullName>
    </alternativeName>
</protein>
<keyword evidence="3 6" id="KW-0808">Transferase</keyword>
<evidence type="ECO:0000256" key="1">
    <source>
        <dbReference type="ARBA" id="ARBA00004837"/>
    </source>
</evidence>
<keyword evidence="2 6" id="KW-0328">Glycosyltransferase</keyword>
<dbReference type="Pfam" id="PF03808">
    <property type="entry name" value="Glyco_tran_WecG"/>
    <property type="match status" value="1"/>
</dbReference>
<evidence type="ECO:0000313" key="7">
    <source>
        <dbReference type="EMBL" id="XAF71430.1"/>
    </source>
</evidence>
<sequence length="253" mass="29510">MTHINEKNKVDVLSVSFDNVTLFDMQHNINQFFNTQQHQNMFIVTANPEIVYYAFHHKSYQQLINKADFVIPDGIGVVLASRILKTPLKDRVPGIELMESCLDIANYKQQKVFLLGAEDSIVQQAQHNIEQQYPNIEIASHHGYIELDDEIVAKRIQDFQPDYVFVGMGYPKQEQWIAKHQHAFNQTLFMGVGGAIEVFSGTKKRAPMLMRRLNLEWVYRLLIDWKRIGRMAVIPKYLFSVLKSQNMFKRKHV</sequence>
<dbReference type="Proteomes" id="UP001436297">
    <property type="component" value="Chromosome"/>
</dbReference>
<dbReference type="PANTHER" id="PTHR34136:SF1">
    <property type="entry name" value="UDP-N-ACETYL-D-MANNOSAMINURONIC ACID TRANSFERASE"/>
    <property type="match status" value="1"/>
</dbReference>
<dbReference type="RefSeq" id="WP_342610566.1">
    <property type="nucleotide sequence ID" value="NZ_CP128355.1"/>
</dbReference>
<dbReference type="InterPro" id="IPR034714">
    <property type="entry name" value="TagA_TarA"/>
</dbReference>
<evidence type="ECO:0000256" key="3">
    <source>
        <dbReference type="ARBA" id="ARBA00022679"/>
    </source>
</evidence>